<dbReference type="EMBL" id="JABANE010000024">
    <property type="protein sequence ID" value="NME68456.1"/>
    <property type="molecule type" value="Genomic_DNA"/>
</dbReference>
<evidence type="ECO:0000313" key="2">
    <source>
        <dbReference type="EMBL" id="NME68456.1"/>
    </source>
</evidence>
<dbReference type="Proteomes" id="UP000576082">
    <property type="component" value="Unassembled WGS sequence"/>
</dbReference>
<proteinExistence type="predicted"/>
<name>A0A7X9P2P8_9BACT</name>
<evidence type="ECO:0000313" key="3">
    <source>
        <dbReference type="Proteomes" id="UP000576082"/>
    </source>
</evidence>
<sequence length="358" mass="40200">MKSILTVFLAIFTLSTYAQTENNNEPYEWPYSMPIWGKKAADKGYKIQLPYGLNVNYVYNRMDLEISSFDMSIGDDPNSTLNQLISEYVTLENLNFNNTIARTNGMNLRGDVWIFPFLNVYGIYTNSTGTTEVSLQPRWFDDEGNLVISLPEITSIVDFSANSYGFGSTIVGKIYKDYFFSVDGNITWSHSELLEQPAVFTVISARVGDRILFKNGSTLALYVGGMYRGFVNQKGNNGNIAIKKALPNLGAELLPEIDRRVAANNEEIESLNPNNPVDKIQIAKLEKQNEILLGIGTAVEGLLSSDVNYGIQKDIINHWSVQFGFNYEVNQNFTLRGEFGKGNGNDFVMMGMQYRFGI</sequence>
<dbReference type="AlphaFoldDB" id="A0A7X9P2P8"/>
<feature type="chain" id="PRO_5030865669" description="Outer membrane protein beta-barrel domain-containing protein" evidence="1">
    <location>
        <begin position="19"/>
        <end position="358"/>
    </location>
</feature>
<feature type="signal peptide" evidence="1">
    <location>
        <begin position="1"/>
        <end position="18"/>
    </location>
</feature>
<accession>A0A7X9P2P8</accession>
<keyword evidence="1" id="KW-0732">Signal</keyword>
<evidence type="ECO:0000256" key="1">
    <source>
        <dbReference type="SAM" id="SignalP"/>
    </source>
</evidence>
<reference evidence="2 3" key="1">
    <citation type="submission" date="2020-04" db="EMBL/GenBank/DDBJ databases">
        <title>Flammeovirga sp. SR4, a novel species isolated from seawater.</title>
        <authorList>
            <person name="Wang X."/>
        </authorList>
    </citation>
    <scope>NUCLEOTIDE SEQUENCE [LARGE SCALE GENOMIC DNA]</scope>
    <source>
        <strain evidence="2 3">ATCC 23126</strain>
    </source>
</reference>
<protein>
    <recommendedName>
        <fullName evidence="4">Outer membrane protein beta-barrel domain-containing protein</fullName>
    </recommendedName>
</protein>
<keyword evidence="3" id="KW-1185">Reference proteome</keyword>
<comment type="caution">
    <text evidence="2">The sequence shown here is derived from an EMBL/GenBank/DDBJ whole genome shotgun (WGS) entry which is preliminary data.</text>
</comment>
<gene>
    <name evidence="2" type="ORF">HHU12_10845</name>
</gene>
<evidence type="ECO:0008006" key="4">
    <source>
        <dbReference type="Google" id="ProtNLM"/>
    </source>
</evidence>
<dbReference type="RefSeq" id="WP_169656760.1">
    <property type="nucleotide sequence ID" value="NZ_JABANE010000024.1"/>
</dbReference>
<organism evidence="2 3">
    <name type="scientific">Flammeovirga aprica JL-4</name>
    <dbReference type="NCBI Taxonomy" id="694437"/>
    <lineage>
        <taxon>Bacteria</taxon>
        <taxon>Pseudomonadati</taxon>
        <taxon>Bacteroidota</taxon>
        <taxon>Cytophagia</taxon>
        <taxon>Cytophagales</taxon>
        <taxon>Flammeovirgaceae</taxon>
        <taxon>Flammeovirga</taxon>
    </lineage>
</organism>